<evidence type="ECO:0000256" key="5">
    <source>
        <dbReference type="ARBA" id="ARBA00047278"/>
    </source>
</evidence>
<dbReference type="GO" id="GO:0006396">
    <property type="term" value="P:RNA processing"/>
    <property type="evidence" value="ECO:0007669"/>
    <property type="project" value="InterPro"/>
</dbReference>
<protein>
    <recommendedName>
        <fullName evidence="4">tRNA (uracil(54)-C(5))-methyltransferase</fullName>
        <ecNumber evidence="4">2.1.1.35</ecNumber>
    </recommendedName>
</protein>
<proteinExistence type="inferred from homology"/>
<reference evidence="7" key="1">
    <citation type="journal article" date="2020" name="bioRxiv">
        <title>Chromosome-level reference genome of the European wasp spider Argiope bruennichi: a resource for studies on range expansion and evolutionary adaptation.</title>
        <authorList>
            <person name="Sheffer M.M."/>
            <person name="Hoppe A."/>
            <person name="Krehenwinkel H."/>
            <person name="Uhl G."/>
            <person name="Kuss A.W."/>
            <person name="Jensen L."/>
            <person name="Jensen C."/>
            <person name="Gillespie R.G."/>
            <person name="Hoff K.J."/>
            <person name="Prost S."/>
        </authorList>
    </citation>
    <scope>NUCLEOTIDE SEQUENCE</scope>
</reference>
<dbReference type="GO" id="GO:0030697">
    <property type="term" value="F:tRNA (uracil(54)-C5)-methyltransferase activity, S-adenosyl methionine-dependent"/>
    <property type="evidence" value="ECO:0007669"/>
    <property type="project" value="UniProtKB-EC"/>
</dbReference>
<evidence type="ECO:0000256" key="1">
    <source>
        <dbReference type="ARBA" id="ARBA00022603"/>
    </source>
</evidence>
<evidence type="ECO:0000256" key="6">
    <source>
        <dbReference type="PROSITE-ProRule" id="PRU01024"/>
    </source>
</evidence>
<keyword evidence="2 6" id="KW-0808">Transferase</keyword>
<dbReference type="EMBL" id="JABXBU010002230">
    <property type="protein sequence ID" value="KAF8767396.1"/>
    <property type="molecule type" value="Genomic_DNA"/>
</dbReference>
<dbReference type="GO" id="GO:0032259">
    <property type="term" value="P:methylation"/>
    <property type="evidence" value="ECO:0007669"/>
    <property type="project" value="UniProtKB-KW"/>
</dbReference>
<keyword evidence="1 6" id="KW-0489">Methyltransferase</keyword>
<comment type="caution">
    <text evidence="6">Lacks conserved residue(s) required for the propagation of feature annotation.</text>
</comment>
<evidence type="ECO:0000313" key="7">
    <source>
        <dbReference type="EMBL" id="KAF8767396.1"/>
    </source>
</evidence>
<dbReference type="SUPFAM" id="SSF53335">
    <property type="entry name" value="S-adenosyl-L-methionine-dependent methyltransferases"/>
    <property type="match status" value="1"/>
</dbReference>
<comment type="caution">
    <text evidence="7">The sequence shown here is derived from an EMBL/GenBank/DDBJ whole genome shotgun (WGS) entry which is preliminary data.</text>
</comment>
<feature type="binding site" evidence="6">
    <location>
        <position position="428"/>
    </location>
    <ligand>
        <name>S-adenosyl-L-methionine</name>
        <dbReference type="ChEBI" id="CHEBI:59789"/>
    </ligand>
</feature>
<dbReference type="Gene3D" id="3.40.50.150">
    <property type="entry name" value="Vaccinia Virus protein VP39"/>
    <property type="match status" value="1"/>
</dbReference>
<reference evidence="7" key="2">
    <citation type="submission" date="2020-06" db="EMBL/GenBank/DDBJ databases">
        <authorList>
            <person name="Sheffer M."/>
        </authorList>
    </citation>
    <scope>NUCLEOTIDE SEQUENCE</scope>
</reference>
<evidence type="ECO:0000256" key="3">
    <source>
        <dbReference type="ARBA" id="ARBA00022691"/>
    </source>
</evidence>
<evidence type="ECO:0000256" key="4">
    <source>
        <dbReference type="ARBA" id="ARBA00033763"/>
    </source>
</evidence>
<dbReference type="InterPro" id="IPR029063">
    <property type="entry name" value="SAM-dependent_MTases_sf"/>
</dbReference>
<name>A0A8T0E7W1_ARGBR</name>
<gene>
    <name evidence="7" type="ORF">HNY73_020365</name>
</gene>
<keyword evidence="8" id="KW-1185">Reference proteome</keyword>
<evidence type="ECO:0000313" key="8">
    <source>
        <dbReference type="Proteomes" id="UP000807504"/>
    </source>
</evidence>
<dbReference type="PANTHER" id="PTHR45904:SF1">
    <property type="entry name" value="TRNA (URACIL-5-)-METHYLTRANSFERASE HOMOLOG B"/>
    <property type="match status" value="1"/>
</dbReference>
<organism evidence="7 8">
    <name type="scientific">Argiope bruennichi</name>
    <name type="common">Wasp spider</name>
    <name type="synonym">Aranea bruennichi</name>
    <dbReference type="NCBI Taxonomy" id="94029"/>
    <lineage>
        <taxon>Eukaryota</taxon>
        <taxon>Metazoa</taxon>
        <taxon>Ecdysozoa</taxon>
        <taxon>Arthropoda</taxon>
        <taxon>Chelicerata</taxon>
        <taxon>Arachnida</taxon>
        <taxon>Araneae</taxon>
        <taxon>Araneomorphae</taxon>
        <taxon>Entelegynae</taxon>
        <taxon>Araneoidea</taxon>
        <taxon>Araneidae</taxon>
        <taxon>Argiope</taxon>
    </lineage>
</organism>
<dbReference type="Gene3D" id="2.40.50.1070">
    <property type="match status" value="1"/>
</dbReference>
<dbReference type="CDD" id="cd02440">
    <property type="entry name" value="AdoMet_MTases"/>
    <property type="match status" value="1"/>
</dbReference>
<dbReference type="PANTHER" id="PTHR45904">
    <property type="entry name" value="TRNA (URACIL-5-)-METHYLTRANSFERASE"/>
    <property type="match status" value="1"/>
</dbReference>
<keyword evidence="3 6" id="KW-0949">S-adenosyl-L-methionine</keyword>
<accession>A0A8T0E7W1</accession>
<dbReference type="GO" id="GO:0003723">
    <property type="term" value="F:RNA binding"/>
    <property type="evidence" value="ECO:0007669"/>
    <property type="project" value="TreeGrafter"/>
</dbReference>
<comment type="catalytic activity">
    <reaction evidence="5">
        <text>uridine(54) in tRNA + S-adenosyl-L-methionine = 5-methyluridine(54) in tRNA + S-adenosyl-L-homocysteine + H(+)</text>
        <dbReference type="Rhea" id="RHEA:42712"/>
        <dbReference type="Rhea" id="RHEA-COMP:10167"/>
        <dbReference type="Rhea" id="RHEA-COMP:10193"/>
        <dbReference type="ChEBI" id="CHEBI:15378"/>
        <dbReference type="ChEBI" id="CHEBI:57856"/>
        <dbReference type="ChEBI" id="CHEBI:59789"/>
        <dbReference type="ChEBI" id="CHEBI:65315"/>
        <dbReference type="ChEBI" id="CHEBI:74447"/>
        <dbReference type="EC" id="2.1.1.35"/>
    </reaction>
    <physiologicalReaction direction="left-to-right" evidence="5">
        <dbReference type="Rhea" id="RHEA:42713"/>
    </physiologicalReaction>
</comment>
<comment type="similarity">
    <text evidence="6">Belongs to the class I-like SAM-binding methyltransferase superfamily. RNA M5U methyltransferase family.</text>
</comment>
<dbReference type="InterPro" id="IPR010280">
    <property type="entry name" value="U5_MeTrfase_fam"/>
</dbReference>
<dbReference type="EC" id="2.1.1.35" evidence="4"/>
<dbReference type="PROSITE" id="PS51687">
    <property type="entry name" value="SAM_MT_RNA_M5U"/>
    <property type="match status" value="1"/>
</dbReference>
<feature type="binding site" evidence="6">
    <location>
        <position position="407"/>
    </location>
    <ligand>
        <name>S-adenosyl-L-methionine</name>
        <dbReference type="ChEBI" id="CHEBI:59789"/>
    </ligand>
</feature>
<dbReference type="InterPro" id="IPR045850">
    <property type="entry name" value="TRM2_met"/>
</dbReference>
<evidence type="ECO:0000256" key="2">
    <source>
        <dbReference type="ARBA" id="ARBA00022679"/>
    </source>
</evidence>
<dbReference type="Pfam" id="PF05958">
    <property type="entry name" value="tRNA_U5-meth_tr"/>
    <property type="match status" value="1"/>
</dbReference>
<dbReference type="Proteomes" id="UP000807504">
    <property type="component" value="Unassembled WGS sequence"/>
</dbReference>
<sequence>MHFLVQTKTHISDKQHGGPFKFGIYKKFNCFLLKNKHSVNVPSQNSLRHLRGSRHGRILYRTEAKFQELLKSLNKHTESSVVNITEIPESVVKSAKPKEPQNEKSPDPRIEAELADPQNFTLVIPQDVTQEDIVKRLDEKITPLKNFTYAKQLEKKYNKSLSVLRMFGEKLRQAKVPITIGSDRLPCPVELMLPSPIIESYRNQDEFSIGTGIDGNPKTVGFYLEDPNDKSKIICVEPSELVIIKENHKKFAKDFERYIRNSPWVASTIHDDVGFWKSVKMKSNMDGDLMGIVSIHPRQLSQEELEEEKRKLCEYFTASGESYNLKSLYFQTCSDKKPQKYNFKPPEEDPCELLFGDKHLVEQMDHLRLSISPESFFLPNTTVAASLYGALQKICRMHSSMSVLDIFCGVGAASLVFSNRVKKCIGVDTCFRNVADAVFNASKSGIENVEFLCKMPESVLHDINDFQYHEDLIAVISPARAELSLPVLKFLRRCKHLSKIIYITTKPRLAVDNFVRLCKPAASEGYLGKPFVPLIALPVDLLPQTEHYALAVVFQRF</sequence>
<dbReference type="AlphaFoldDB" id="A0A8T0E7W1"/>